<dbReference type="OrthoDB" id="7700996at2759"/>
<accession>A0A154P792</accession>
<gene>
    <name evidence="3" type="ORF">WN55_08031</name>
</gene>
<feature type="signal peptide" evidence="2">
    <location>
        <begin position="1"/>
        <end position="23"/>
    </location>
</feature>
<organism evidence="3 4">
    <name type="scientific">Dufourea novaeangliae</name>
    <name type="common">Sweat bee</name>
    <dbReference type="NCBI Taxonomy" id="178035"/>
    <lineage>
        <taxon>Eukaryota</taxon>
        <taxon>Metazoa</taxon>
        <taxon>Ecdysozoa</taxon>
        <taxon>Arthropoda</taxon>
        <taxon>Hexapoda</taxon>
        <taxon>Insecta</taxon>
        <taxon>Pterygota</taxon>
        <taxon>Neoptera</taxon>
        <taxon>Endopterygota</taxon>
        <taxon>Hymenoptera</taxon>
        <taxon>Apocrita</taxon>
        <taxon>Aculeata</taxon>
        <taxon>Apoidea</taxon>
        <taxon>Anthophila</taxon>
        <taxon>Halictidae</taxon>
        <taxon>Rophitinae</taxon>
        <taxon>Dufourea</taxon>
    </lineage>
</organism>
<evidence type="ECO:0000256" key="2">
    <source>
        <dbReference type="SAM" id="SignalP"/>
    </source>
</evidence>
<dbReference type="OMA" id="LQCKNIA"/>
<reference evidence="3 4" key="1">
    <citation type="submission" date="2015-07" db="EMBL/GenBank/DDBJ databases">
        <title>The genome of Dufourea novaeangliae.</title>
        <authorList>
            <person name="Pan H."/>
            <person name="Kapheim K."/>
        </authorList>
    </citation>
    <scope>NUCLEOTIDE SEQUENCE [LARGE SCALE GENOMIC DNA]</scope>
    <source>
        <strain evidence="3">0120121106</strain>
        <tissue evidence="3">Whole body</tissue>
    </source>
</reference>
<name>A0A154P792_DUFNO</name>
<dbReference type="Proteomes" id="UP000076502">
    <property type="component" value="Unassembled WGS sequence"/>
</dbReference>
<evidence type="ECO:0000313" key="4">
    <source>
        <dbReference type="Proteomes" id="UP000076502"/>
    </source>
</evidence>
<protein>
    <submittedName>
        <fullName evidence="3">Uncharacterized protein</fullName>
    </submittedName>
</protein>
<evidence type="ECO:0000256" key="1">
    <source>
        <dbReference type="SAM" id="MobiDB-lite"/>
    </source>
</evidence>
<proteinExistence type="predicted"/>
<sequence length="232" mass="26142">MDRAQQMIRVVFFATMLATVLDAIDMDSRLPLTCKNIARDVIINSCKGSRIKRSTQKPDLEDIEEDTKIDAPEVPEDEPRATLQKRQWGMMPGMTSGFGMPEYGMSGIGTEMGSEMDSNSHTTELKLPGVDFHDNRESEMVNEQYGSSGFMPMPYQPMGMGPFYRTSDSSDKLLGYELSADELEELYKEIGERMPRNSKDLNKKIFLNVAEKCCMNAKLCLENPSLIPCMGY</sequence>
<feature type="region of interest" description="Disordered" evidence="1">
    <location>
        <begin position="52"/>
        <end position="80"/>
    </location>
</feature>
<feature type="compositionally biased region" description="Basic and acidic residues" evidence="1">
    <location>
        <begin position="56"/>
        <end position="71"/>
    </location>
</feature>
<feature type="chain" id="PRO_5007599288" evidence="2">
    <location>
        <begin position="24"/>
        <end position="232"/>
    </location>
</feature>
<dbReference type="EMBL" id="KQ434829">
    <property type="protein sequence ID" value="KZC07711.1"/>
    <property type="molecule type" value="Genomic_DNA"/>
</dbReference>
<dbReference type="AlphaFoldDB" id="A0A154P792"/>
<keyword evidence="4" id="KW-1185">Reference proteome</keyword>
<evidence type="ECO:0000313" key="3">
    <source>
        <dbReference type="EMBL" id="KZC07711.1"/>
    </source>
</evidence>
<keyword evidence="2" id="KW-0732">Signal</keyword>